<dbReference type="RefSeq" id="WP_191037943.1">
    <property type="nucleotide sequence ID" value="NZ_JACXAA010000002.1"/>
</dbReference>
<feature type="transmembrane region" description="Helical" evidence="1">
    <location>
        <begin position="161"/>
        <end position="178"/>
    </location>
</feature>
<keyword evidence="1" id="KW-1133">Transmembrane helix</keyword>
<dbReference type="AlphaFoldDB" id="A0A927AYU8"/>
<feature type="transmembrane region" description="Helical" evidence="1">
    <location>
        <begin position="369"/>
        <end position="387"/>
    </location>
</feature>
<feature type="transmembrane region" description="Helical" evidence="1">
    <location>
        <begin position="112"/>
        <end position="130"/>
    </location>
</feature>
<sequence>MTRYKAEMRWLSVGLFLLLAVSIGLGLYFRASWLWMDEVLSYVLISDPSLVHLNDALVSGLDANPPLFFNVYWPIGHYISLNPLFLRLISVVLFSGTIVVFFWYTTRLIGNGFINFVLISVMVYTTYQNFVHSTGIRSYAILLPISCAYFISMHRLINRPSNIRLLTAHTVLGLLLAFCHNYGAFYLAVSGAFFFILLLWSKDRTYWLVLSTFGIIALVWLVIWYPSFVIQSDAGKPHSWIPLPTVSSFFSNFGDLIPAVPIRISWLPPSLGLDVLRVVLVVGLYLYIAIPGIKTGYGAIRQNEAFQFFLLSGFVYLGVIIVALLVSLTYTSVFISRYMWPSQLLIMYQLVYTYYYFAGQQRIAPRLAYFLPLYALLIGSVIFYKVWKMESSFRSSLLTYLPKQQEQYPVFVERADYFLPIWYHKEQPNVSFMLDWKNANRPNNLLSTTTDYKILQSLADKYHVKGLVPSDTFNATHFSHFYVVDEKAIYQIEDYIKRGQVKVIRELPIDIPGHRLLECMFLKSDQVPNASQLLHTN</sequence>
<name>A0A927AYU8_9BACT</name>
<organism evidence="2 3">
    <name type="scientific">Spirosoma validum</name>
    <dbReference type="NCBI Taxonomy" id="2771355"/>
    <lineage>
        <taxon>Bacteria</taxon>
        <taxon>Pseudomonadati</taxon>
        <taxon>Bacteroidota</taxon>
        <taxon>Cytophagia</taxon>
        <taxon>Cytophagales</taxon>
        <taxon>Cytophagaceae</taxon>
        <taxon>Spirosoma</taxon>
    </lineage>
</organism>
<evidence type="ECO:0000313" key="3">
    <source>
        <dbReference type="Proteomes" id="UP000653797"/>
    </source>
</evidence>
<feature type="transmembrane region" description="Helical" evidence="1">
    <location>
        <begin position="305"/>
        <end position="326"/>
    </location>
</feature>
<evidence type="ECO:0000313" key="2">
    <source>
        <dbReference type="EMBL" id="MBD2752293.1"/>
    </source>
</evidence>
<evidence type="ECO:0000256" key="1">
    <source>
        <dbReference type="SAM" id="Phobius"/>
    </source>
</evidence>
<keyword evidence="1" id="KW-0812">Transmembrane</keyword>
<reference evidence="2" key="1">
    <citation type="submission" date="2020-09" db="EMBL/GenBank/DDBJ databases">
        <authorList>
            <person name="Kim M.K."/>
        </authorList>
    </citation>
    <scope>NUCLEOTIDE SEQUENCE</scope>
    <source>
        <strain evidence="2">BT704</strain>
    </source>
</reference>
<gene>
    <name evidence="2" type="ORF">IC230_05275</name>
</gene>
<evidence type="ECO:0008006" key="4">
    <source>
        <dbReference type="Google" id="ProtNLM"/>
    </source>
</evidence>
<keyword evidence="1" id="KW-0472">Membrane</keyword>
<proteinExistence type="predicted"/>
<comment type="caution">
    <text evidence="2">The sequence shown here is derived from an EMBL/GenBank/DDBJ whole genome shotgun (WGS) entry which is preliminary data.</text>
</comment>
<keyword evidence="3" id="KW-1185">Reference proteome</keyword>
<accession>A0A927AYU8</accession>
<feature type="transmembrane region" description="Helical" evidence="1">
    <location>
        <begin position="275"/>
        <end position="293"/>
    </location>
</feature>
<dbReference type="EMBL" id="JACXAA010000002">
    <property type="protein sequence ID" value="MBD2752293.1"/>
    <property type="molecule type" value="Genomic_DNA"/>
</dbReference>
<dbReference type="Proteomes" id="UP000653797">
    <property type="component" value="Unassembled WGS sequence"/>
</dbReference>
<feature type="transmembrane region" description="Helical" evidence="1">
    <location>
        <begin position="136"/>
        <end position="154"/>
    </location>
</feature>
<feature type="transmembrane region" description="Helical" evidence="1">
    <location>
        <begin position="338"/>
        <end position="357"/>
    </location>
</feature>
<feature type="transmembrane region" description="Helical" evidence="1">
    <location>
        <begin position="184"/>
        <end position="200"/>
    </location>
</feature>
<feature type="transmembrane region" description="Helical" evidence="1">
    <location>
        <begin position="84"/>
        <end position="105"/>
    </location>
</feature>
<feature type="transmembrane region" description="Helical" evidence="1">
    <location>
        <begin position="207"/>
        <end position="225"/>
    </location>
</feature>
<protein>
    <recommendedName>
        <fullName evidence="4">Glycosyltransferase RgtA/B/C/D-like domain-containing protein</fullName>
    </recommendedName>
</protein>